<proteinExistence type="predicted"/>
<feature type="domain" description="SnoaL-like" evidence="1">
    <location>
        <begin position="21"/>
        <end position="117"/>
    </location>
</feature>
<evidence type="ECO:0000313" key="4">
    <source>
        <dbReference type="Proteomes" id="UP000299211"/>
    </source>
</evidence>
<organism evidence="2 5">
    <name type="scientific">Streptomyces avermitilis</name>
    <dbReference type="NCBI Taxonomy" id="33903"/>
    <lineage>
        <taxon>Bacteria</taxon>
        <taxon>Bacillati</taxon>
        <taxon>Actinomycetota</taxon>
        <taxon>Actinomycetes</taxon>
        <taxon>Kitasatosporales</taxon>
        <taxon>Streptomycetaceae</taxon>
        <taxon>Streptomyces</taxon>
    </lineage>
</organism>
<gene>
    <name evidence="2" type="ORF">SAV14893_028500</name>
    <name evidence="3" type="ORF">SAV31267_058880</name>
</gene>
<dbReference type="GeneID" id="41540584"/>
<evidence type="ECO:0000259" key="1">
    <source>
        <dbReference type="Pfam" id="PF12680"/>
    </source>
</evidence>
<evidence type="ECO:0000313" key="2">
    <source>
        <dbReference type="EMBL" id="GDY63457.1"/>
    </source>
</evidence>
<accession>A0A4D4LYL6</accession>
<reference evidence="3 4" key="1">
    <citation type="submission" date="2019-04" db="EMBL/GenBank/DDBJ databases">
        <title>Draft genome sequences of Streptomyces avermitilis ATCC 31267.</title>
        <authorList>
            <person name="Komaki H."/>
            <person name="Tamura T."/>
            <person name="Hosoyama A."/>
        </authorList>
    </citation>
    <scope>NUCLEOTIDE SEQUENCE [LARGE SCALE GENOMIC DNA]</scope>
    <source>
        <strain evidence="3 4">ATCC 31267</strain>
    </source>
</reference>
<protein>
    <recommendedName>
        <fullName evidence="1">SnoaL-like domain-containing protein</fullName>
    </recommendedName>
</protein>
<dbReference type="EMBL" id="BJHX01000001">
    <property type="protein sequence ID" value="GDY63457.1"/>
    <property type="molecule type" value="Genomic_DNA"/>
</dbReference>
<dbReference type="EMBL" id="BJHY01000001">
    <property type="protein sequence ID" value="GDY76403.1"/>
    <property type="molecule type" value="Genomic_DNA"/>
</dbReference>
<dbReference type="AlphaFoldDB" id="A0A4D4LYL6"/>
<dbReference type="Gene3D" id="3.10.450.50">
    <property type="match status" value="1"/>
</dbReference>
<dbReference type="InterPro" id="IPR032710">
    <property type="entry name" value="NTF2-like_dom_sf"/>
</dbReference>
<sequence>MTVSQAEGTMTVARWIGSLEAGWRARDAEAIAALFTDDAVYHQGPYGAPHTGRAAVAEHWRGTLSRQKDAKMWFGEPLVSGRRAAVEWWCVLYDPATGTPRNAAGCLALRFAPDGRCESLHEYWHGAPDQALEPAEGWLR</sequence>
<comment type="caution">
    <text evidence="2">The sequence shown here is derived from an EMBL/GenBank/DDBJ whole genome shotgun (WGS) entry which is preliminary data.</text>
</comment>
<dbReference type="RefSeq" id="WP_197586458.1">
    <property type="nucleotide sequence ID" value="NZ_BAABTN010000032.1"/>
</dbReference>
<dbReference type="Proteomes" id="UP000299211">
    <property type="component" value="Unassembled WGS sequence"/>
</dbReference>
<evidence type="ECO:0000313" key="3">
    <source>
        <dbReference type="EMBL" id="GDY76403.1"/>
    </source>
</evidence>
<reference evidence="2 5" key="2">
    <citation type="submission" date="2019-04" db="EMBL/GenBank/DDBJ databases">
        <title>Draft genome sequences of Streptomyces avermitilis NBRC 14893.</title>
        <authorList>
            <person name="Komaki H."/>
            <person name="Tamura T."/>
            <person name="Hosoyama A."/>
        </authorList>
    </citation>
    <scope>NUCLEOTIDE SEQUENCE [LARGE SCALE GENOMIC DNA]</scope>
    <source>
        <strain evidence="2 5">NBRC 14893</strain>
    </source>
</reference>
<evidence type="ECO:0000313" key="5">
    <source>
        <dbReference type="Proteomes" id="UP000302139"/>
    </source>
</evidence>
<dbReference type="SUPFAM" id="SSF54427">
    <property type="entry name" value="NTF2-like"/>
    <property type="match status" value="1"/>
</dbReference>
<dbReference type="STRING" id="33903.AQJ43_03620"/>
<name>A0A4D4LYL6_STRAX</name>
<dbReference type="InterPro" id="IPR037401">
    <property type="entry name" value="SnoaL-like"/>
</dbReference>
<dbReference type="Pfam" id="PF12680">
    <property type="entry name" value="SnoaL_2"/>
    <property type="match status" value="1"/>
</dbReference>
<dbReference type="Proteomes" id="UP000302139">
    <property type="component" value="Unassembled WGS sequence"/>
</dbReference>